<keyword evidence="5 8" id="KW-1133">Transmembrane helix</keyword>
<dbReference type="InterPro" id="IPR008693">
    <property type="entry name" value="MmpS"/>
</dbReference>
<evidence type="ECO:0000256" key="3">
    <source>
        <dbReference type="ARBA" id="ARBA00022475"/>
    </source>
</evidence>
<dbReference type="EMBL" id="FNAB01000014">
    <property type="protein sequence ID" value="SDE30612.1"/>
    <property type="molecule type" value="Genomic_DNA"/>
</dbReference>
<evidence type="ECO:0000313" key="10">
    <source>
        <dbReference type="Proteomes" id="UP000199417"/>
    </source>
</evidence>
<dbReference type="RefSeq" id="WP_169888412.1">
    <property type="nucleotide sequence ID" value="NZ_FNAB01000014.1"/>
</dbReference>
<comment type="similarity">
    <text evidence="2">Belongs to the MmpS family.</text>
</comment>
<reference evidence="9 10" key="1">
    <citation type="submission" date="2016-10" db="EMBL/GenBank/DDBJ databases">
        <authorList>
            <person name="de Groot N.N."/>
        </authorList>
    </citation>
    <scope>NUCLEOTIDE SEQUENCE [LARGE SCALE GENOMIC DNA]</scope>
    <source>
        <strain evidence="9 10">JCM 11308</strain>
    </source>
</reference>
<dbReference type="Pfam" id="PF05423">
    <property type="entry name" value="Mycobact_memb"/>
    <property type="match status" value="1"/>
</dbReference>
<evidence type="ECO:0000256" key="4">
    <source>
        <dbReference type="ARBA" id="ARBA00022692"/>
    </source>
</evidence>
<protein>
    <submittedName>
        <fullName evidence="9">Membrane protein</fullName>
    </submittedName>
</protein>
<keyword evidence="10" id="KW-1185">Reference proteome</keyword>
<dbReference type="InterPro" id="IPR038468">
    <property type="entry name" value="MmpS_C"/>
</dbReference>
<dbReference type="Proteomes" id="UP000199417">
    <property type="component" value="Unassembled WGS sequence"/>
</dbReference>
<dbReference type="AlphaFoldDB" id="A0A1G7BUG7"/>
<accession>A0A1G7BUG7</accession>
<feature type="region of interest" description="Disordered" evidence="7">
    <location>
        <begin position="1"/>
        <end position="24"/>
    </location>
</feature>
<feature type="transmembrane region" description="Helical" evidence="8">
    <location>
        <begin position="28"/>
        <end position="47"/>
    </location>
</feature>
<evidence type="ECO:0000256" key="1">
    <source>
        <dbReference type="ARBA" id="ARBA00004236"/>
    </source>
</evidence>
<keyword evidence="3" id="KW-1003">Cell membrane</keyword>
<comment type="subcellular location">
    <subcellularLocation>
        <location evidence="1">Cell membrane</location>
    </subcellularLocation>
</comment>
<dbReference type="Gene3D" id="2.60.40.2880">
    <property type="entry name" value="MmpS1-5, C-terminal soluble domain"/>
    <property type="match status" value="1"/>
</dbReference>
<gene>
    <name evidence="9" type="ORF">SAMN05444580_11414</name>
</gene>
<name>A0A1G7BUG7_9NOCA</name>
<evidence type="ECO:0000256" key="2">
    <source>
        <dbReference type="ARBA" id="ARBA00007531"/>
    </source>
</evidence>
<evidence type="ECO:0000256" key="8">
    <source>
        <dbReference type="SAM" id="Phobius"/>
    </source>
</evidence>
<dbReference type="STRING" id="168276.SAMN05444580_11414"/>
<proteinExistence type="inferred from homology"/>
<evidence type="ECO:0000256" key="6">
    <source>
        <dbReference type="ARBA" id="ARBA00023136"/>
    </source>
</evidence>
<dbReference type="GO" id="GO:0005886">
    <property type="term" value="C:plasma membrane"/>
    <property type="evidence" value="ECO:0007669"/>
    <property type="project" value="UniProtKB-SubCell"/>
</dbReference>
<sequence>MSAPFDPNQSPTGHQEVPASAPKKRKKWPWVVGGIIALFVIVGMAGGGDKEGDAGTAAGGVDAPAVVDAPAPASIPPLTAAAPSGKGKTIAYEVISDSATLNSVTYFDANSEMQQESNPTAPWSLTVTNPSTVVIAGVTAQTEGTSVTCRVTVDGKVKDEQTATGKYAVVNCTAPMF</sequence>
<evidence type="ECO:0000256" key="5">
    <source>
        <dbReference type="ARBA" id="ARBA00022989"/>
    </source>
</evidence>
<keyword evidence="6 8" id="KW-0472">Membrane</keyword>
<organism evidence="9 10">
    <name type="scientific">Rhodococcus tukisamuensis</name>
    <dbReference type="NCBI Taxonomy" id="168276"/>
    <lineage>
        <taxon>Bacteria</taxon>
        <taxon>Bacillati</taxon>
        <taxon>Actinomycetota</taxon>
        <taxon>Actinomycetes</taxon>
        <taxon>Mycobacteriales</taxon>
        <taxon>Nocardiaceae</taxon>
        <taxon>Rhodococcus</taxon>
    </lineage>
</organism>
<keyword evidence="4 8" id="KW-0812">Transmembrane</keyword>
<evidence type="ECO:0000256" key="7">
    <source>
        <dbReference type="SAM" id="MobiDB-lite"/>
    </source>
</evidence>
<evidence type="ECO:0000313" key="9">
    <source>
        <dbReference type="EMBL" id="SDE30612.1"/>
    </source>
</evidence>